<dbReference type="PROSITE" id="PS50887">
    <property type="entry name" value="GGDEF"/>
    <property type="match status" value="1"/>
</dbReference>
<dbReference type="PANTHER" id="PTHR45138">
    <property type="entry name" value="REGULATORY COMPONENTS OF SENSORY TRANSDUCTION SYSTEM"/>
    <property type="match status" value="1"/>
</dbReference>
<dbReference type="CDD" id="cd01949">
    <property type="entry name" value="GGDEF"/>
    <property type="match status" value="1"/>
</dbReference>
<dbReference type="PANTHER" id="PTHR45138:SF9">
    <property type="entry name" value="DIGUANYLATE CYCLASE DGCM-RELATED"/>
    <property type="match status" value="1"/>
</dbReference>
<dbReference type="RefSeq" id="WP_115468992.1">
    <property type="nucleotide sequence ID" value="NZ_QKRA01000008.1"/>
</dbReference>
<dbReference type="Gene3D" id="3.30.70.270">
    <property type="match status" value="1"/>
</dbReference>
<dbReference type="EC" id="2.7.7.65" evidence="2"/>
<dbReference type="GO" id="GO:0043709">
    <property type="term" value="P:cell adhesion involved in single-species biofilm formation"/>
    <property type="evidence" value="ECO:0007669"/>
    <property type="project" value="TreeGrafter"/>
</dbReference>
<feature type="domain" description="GGDEF" evidence="4">
    <location>
        <begin position="128"/>
        <end position="261"/>
    </location>
</feature>
<name>A0A370U6A6_9GAMM</name>
<dbReference type="EMBL" id="QKRA01000008">
    <property type="protein sequence ID" value="RDL43312.1"/>
    <property type="molecule type" value="Genomic_DNA"/>
</dbReference>
<dbReference type="Pfam" id="PF00990">
    <property type="entry name" value="GGDEF"/>
    <property type="match status" value="1"/>
</dbReference>
<dbReference type="SMART" id="SM00267">
    <property type="entry name" value="GGDEF"/>
    <property type="match status" value="1"/>
</dbReference>
<comment type="caution">
    <text evidence="5">The sequence shown here is derived from an EMBL/GenBank/DDBJ whole genome shotgun (WGS) entry which is preliminary data.</text>
</comment>
<evidence type="ECO:0000313" key="5">
    <source>
        <dbReference type="EMBL" id="RDL43312.1"/>
    </source>
</evidence>
<dbReference type="Proteomes" id="UP000254326">
    <property type="component" value="Unassembled WGS sequence"/>
</dbReference>
<dbReference type="OrthoDB" id="9812260at2"/>
<dbReference type="FunFam" id="3.30.70.270:FF:000001">
    <property type="entry name" value="Diguanylate cyclase domain protein"/>
    <property type="match status" value="1"/>
</dbReference>
<dbReference type="GO" id="GO:0052621">
    <property type="term" value="F:diguanylate cyclase activity"/>
    <property type="evidence" value="ECO:0007669"/>
    <property type="project" value="UniProtKB-EC"/>
</dbReference>
<dbReference type="AlphaFoldDB" id="A0A370U6A6"/>
<evidence type="ECO:0000256" key="3">
    <source>
        <dbReference type="ARBA" id="ARBA00034247"/>
    </source>
</evidence>
<comment type="cofactor">
    <cofactor evidence="1">
        <name>Mg(2+)</name>
        <dbReference type="ChEBI" id="CHEBI:18420"/>
    </cofactor>
</comment>
<evidence type="ECO:0000256" key="2">
    <source>
        <dbReference type="ARBA" id="ARBA00012528"/>
    </source>
</evidence>
<sequence length="261" mass="30507">MKPNIKDLESRVLSVLEDIEHNDNPVRDVLAELWQYNQEQWQRVEQMVRVSDAYQDMMMKREKTLGERFDKHIRQLEKITRISDRYQTALREANLELEHASLMDTLTGLPNRRKMLRTLKREYDHRRQHIKLGMIDIDYFKRINDAHGHLVGDEVLIAVGHLIEQTVGDLGHVARWGGEEFLVVFTHKNADDVEICVNNLVREIQEARFDVLDGQIIQTSISIGLSHYQEGDTIDSLLTRADDALYDAKNSGRNRFHISHK</sequence>
<dbReference type="GO" id="GO:1902201">
    <property type="term" value="P:negative regulation of bacterial-type flagellum-dependent cell motility"/>
    <property type="evidence" value="ECO:0007669"/>
    <property type="project" value="TreeGrafter"/>
</dbReference>
<dbReference type="InterPro" id="IPR043128">
    <property type="entry name" value="Rev_trsase/Diguanyl_cyclase"/>
</dbReference>
<evidence type="ECO:0000259" key="4">
    <source>
        <dbReference type="PROSITE" id="PS50887"/>
    </source>
</evidence>
<keyword evidence="6" id="KW-1185">Reference proteome</keyword>
<gene>
    <name evidence="5" type="ORF">DN730_15160</name>
</gene>
<dbReference type="SUPFAM" id="SSF55073">
    <property type="entry name" value="Nucleotide cyclase"/>
    <property type="match status" value="1"/>
</dbReference>
<evidence type="ECO:0000313" key="6">
    <source>
        <dbReference type="Proteomes" id="UP000254326"/>
    </source>
</evidence>
<organism evidence="5 6">
    <name type="scientific">Marinomonas piezotolerans</name>
    <dbReference type="NCBI Taxonomy" id="2213058"/>
    <lineage>
        <taxon>Bacteria</taxon>
        <taxon>Pseudomonadati</taxon>
        <taxon>Pseudomonadota</taxon>
        <taxon>Gammaproteobacteria</taxon>
        <taxon>Oceanospirillales</taxon>
        <taxon>Oceanospirillaceae</taxon>
        <taxon>Marinomonas</taxon>
    </lineage>
</organism>
<proteinExistence type="predicted"/>
<evidence type="ECO:0000256" key="1">
    <source>
        <dbReference type="ARBA" id="ARBA00001946"/>
    </source>
</evidence>
<protein>
    <recommendedName>
        <fullName evidence="2">diguanylate cyclase</fullName>
        <ecNumber evidence="2">2.7.7.65</ecNumber>
    </recommendedName>
</protein>
<dbReference type="NCBIfam" id="TIGR00254">
    <property type="entry name" value="GGDEF"/>
    <property type="match status" value="1"/>
</dbReference>
<reference evidence="5 6" key="1">
    <citation type="submission" date="2018-06" db="EMBL/GenBank/DDBJ databases">
        <title>Marinomonas sp. YLB-05 draft genome sequence.</title>
        <authorList>
            <person name="Yu L."/>
            <person name="Tang X."/>
        </authorList>
    </citation>
    <scope>NUCLEOTIDE SEQUENCE [LARGE SCALE GENOMIC DNA]</scope>
    <source>
        <strain evidence="5 6">YLB-05</strain>
    </source>
</reference>
<dbReference type="InterPro" id="IPR050469">
    <property type="entry name" value="Diguanylate_Cyclase"/>
</dbReference>
<accession>A0A370U6A6</accession>
<dbReference type="GO" id="GO:0005886">
    <property type="term" value="C:plasma membrane"/>
    <property type="evidence" value="ECO:0007669"/>
    <property type="project" value="TreeGrafter"/>
</dbReference>
<dbReference type="InterPro" id="IPR000160">
    <property type="entry name" value="GGDEF_dom"/>
</dbReference>
<dbReference type="InterPro" id="IPR029787">
    <property type="entry name" value="Nucleotide_cyclase"/>
</dbReference>
<comment type="catalytic activity">
    <reaction evidence="3">
        <text>2 GTP = 3',3'-c-di-GMP + 2 diphosphate</text>
        <dbReference type="Rhea" id="RHEA:24898"/>
        <dbReference type="ChEBI" id="CHEBI:33019"/>
        <dbReference type="ChEBI" id="CHEBI:37565"/>
        <dbReference type="ChEBI" id="CHEBI:58805"/>
        <dbReference type="EC" id="2.7.7.65"/>
    </reaction>
</comment>